<keyword evidence="3" id="KW-0659">Purine metabolism</keyword>
<comment type="cofactor">
    <cofactor evidence="1">
        <name>Mn(2+)</name>
        <dbReference type="ChEBI" id="CHEBI:29035"/>
    </cofactor>
</comment>
<evidence type="ECO:0000256" key="6">
    <source>
        <dbReference type="ARBA" id="ARBA00023211"/>
    </source>
</evidence>
<keyword evidence="6" id="KW-0464">Manganese</keyword>
<feature type="domain" description="Peptidase M20 dimerisation" evidence="8">
    <location>
        <begin position="282"/>
        <end position="394"/>
    </location>
</feature>
<dbReference type="GO" id="GO:0016813">
    <property type="term" value="F:hydrolase activity, acting on carbon-nitrogen (but not peptide) bonds, in linear amidines"/>
    <property type="evidence" value="ECO:0007669"/>
    <property type="project" value="InterPro"/>
</dbReference>
<proteinExistence type="predicted"/>
<dbReference type="Pfam" id="PF07687">
    <property type="entry name" value="M20_dimer"/>
    <property type="match status" value="1"/>
</dbReference>
<dbReference type="PROSITE" id="PS51257">
    <property type="entry name" value="PROKAR_LIPOPROTEIN"/>
    <property type="match status" value="1"/>
</dbReference>
<dbReference type="Gene3D" id="3.30.70.360">
    <property type="match status" value="1"/>
</dbReference>
<dbReference type="SUPFAM" id="SSF53187">
    <property type="entry name" value="Zn-dependent exopeptidases"/>
    <property type="match status" value="2"/>
</dbReference>
<sequence length="518" mass="54399">MRASKTNQKASILLLTLAACCARVFAAGWAGKTLEELRQIVYSEASTRLVDLGQITDGDGNLERLYMSPAHKQAAHQIQAWMDGIGLHTSLDGVANVRGRLQGKYPEQPAWLMGSHYDTVVDGGFFDGALGVIAAIAAVKALLLEAAMQTGVISPIDARSVAHGQKQLQEAVKAPLDSLLPAPVEIIAFSEEEGLRFQSTFLASQAVTGSLATSGLLDAKDAGGLSLMELLRQEGLAQTPADLSKSSINPEHIAGYVEVHMEQGPVLEAMGKPLGVVTGIAGQSRLSVSMQGIQGHAGTVPMGLRRDPLAGAAEAIQQIEQICNGGPEAAGQTPRGPFAKDTSLVCTVGSMTIWPGSSNVIPGVVNFTIDIRSQDDEVRRNVISTVRQNIDSRCSRRQLQCSVERRNEVQAVPCNADIVEQLAAAAANVQGISSSSAAAGKGMATSPVPRLVSGAGHDAMAMASITKMGMMFVRCAGGISHSSLENVTKEDISTAVAALHDFLRSAVGRIDLTAHQEL</sequence>
<keyword evidence="4" id="KW-0479">Metal-binding</keyword>
<dbReference type="InterPro" id="IPR002933">
    <property type="entry name" value="Peptidase_M20"/>
</dbReference>
<dbReference type="InterPro" id="IPR011650">
    <property type="entry name" value="Peptidase_M20_dimer"/>
</dbReference>
<evidence type="ECO:0000256" key="4">
    <source>
        <dbReference type="ARBA" id="ARBA00022723"/>
    </source>
</evidence>
<reference evidence="9 10" key="1">
    <citation type="journal article" date="2024" name="Nat. Commun.">
        <title>Phylogenomics reveals the evolutionary origins of lichenization in chlorophyte algae.</title>
        <authorList>
            <person name="Puginier C."/>
            <person name="Libourel C."/>
            <person name="Otte J."/>
            <person name="Skaloud P."/>
            <person name="Haon M."/>
            <person name="Grisel S."/>
            <person name="Petersen M."/>
            <person name="Berrin J.G."/>
            <person name="Delaux P.M."/>
            <person name="Dal Grande F."/>
            <person name="Keller J."/>
        </authorList>
    </citation>
    <scope>NUCLEOTIDE SEQUENCE [LARGE SCALE GENOMIC DNA]</scope>
    <source>
        <strain evidence="9 10">SAG 2145</strain>
    </source>
</reference>
<feature type="chain" id="PRO_5043990903" description="Peptidase M20 dimerisation domain-containing protein" evidence="7">
    <location>
        <begin position="27"/>
        <end position="518"/>
    </location>
</feature>
<dbReference type="SUPFAM" id="SSF55031">
    <property type="entry name" value="Bacterial exopeptidase dimerisation domain"/>
    <property type="match status" value="1"/>
</dbReference>
<dbReference type="CDD" id="cd03884">
    <property type="entry name" value="M20_bAS"/>
    <property type="match status" value="1"/>
</dbReference>
<feature type="signal peptide" evidence="7">
    <location>
        <begin position="1"/>
        <end position="26"/>
    </location>
</feature>
<comment type="caution">
    <text evidence="9">The sequence shown here is derived from an EMBL/GenBank/DDBJ whole genome shotgun (WGS) entry which is preliminary data.</text>
</comment>
<comment type="subunit">
    <text evidence="2">Homodimer.</text>
</comment>
<dbReference type="GO" id="GO:0046872">
    <property type="term" value="F:metal ion binding"/>
    <property type="evidence" value="ECO:0007669"/>
    <property type="project" value="UniProtKB-KW"/>
</dbReference>
<keyword evidence="7" id="KW-0732">Signal</keyword>
<accession>A0AAW1S213</accession>
<evidence type="ECO:0000256" key="3">
    <source>
        <dbReference type="ARBA" id="ARBA00022631"/>
    </source>
</evidence>
<gene>
    <name evidence="9" type="ORF">WJX74_002133</name>
</gene>
<evidence type="ECO:0000256" key="2">
    <source>
        <dbReference type="ARBA" id="ARBA00011738"/>
    </source>
</evidence>
<dbReference type="PANTHER" id="PTHR32494:SF19">
    <property type="entry name" value="ALLANTOATE DEIMINASE-RELATED"/>
    <property type="match status" value="1"/>
</dbReference>
<dbReference type="Proteomes" id="UP001438707">
    <property type="component" value="Unassembled WGS sequence"/>
</dbReference>
<dbReference type="EMBL" id="JALJOS010000004">
    <property type="protein sequence ID" value="KAK9840016.1"/>
    <property type="molecule type" value="Genomic_DNA"/>
</dbReference>
<dbReference type="Pfam" id="PF01546">
    <property type="entry name" value="Peptidase_M20"/>
    <property type="match status" value="1"/>
</dbReference>
<dbReference type="GO" id="GO:0006144">
    <property type="term" value="P:purine nucleobase metabolic process"/>
    <property type="evidence" value="ECO:0007669"/>
    <property type="project" value="UniProtKB-KW"/>
</dbReference>
<dbReference type="InterPro" id="IPR010158">
    <property type="entry name" value="Amidase_Cbmase"/>
</dbReference>
<evidence type="ECO:0000256" key="7">
    <source>
        <dbReference type="SAM" id="SignalP"/>
    </source>
</evidence>
<protein>
    <recommendedName>
        <fullName evidence="8">Peptidase M20 dimerisation domain-containing protein</fullName>
    </recommendedName>
</protein>
<dbReference type="NCBIfam" id="TIGR01879">
    <property type="entry name" value="hydantase"/>
    <property type="match status" value="1"/>
</dbReference>
<keyword evidence="5" id="KW-0378">Hydrolase</keyword>
<name>A0AAW1S213_9CHLO</name>
<dbReference type="AlphaFoldDB" id="A0AAW1S213"/>
<keyword evidence="10" id="KW-1185">Reference proteome</keyword>
<dbReference type="Gene3D" id="3.40.630.10">
    <property type="entry name" value="Zn peptidases"/>
    <property type="match status" value="1"/>
</dbReference>
<evidence type="ECO:0000259" key="8">
    <source>
        <dbReference type="Pfam" id="PF07687"/>
    </source>
</evidence>
<evidence type="ECO:0000313" key="10">
    <source>
        <dbReference type="Proteomes" id="UP001438707"/>
    </source>
</evidence>
<evidence type="ECO:0000313" key="9">
    <source>
        <dbReference type="EMBL" id="KAK9840016.1"/>
    </source>
</evidence>
<evidence type="ECO:0000256" key="5">
    <source>
        <dbReference type="ARBA" id="ARBA00022801"/>
    </source>
</evidence>
<evidence type="ECO:0000256" key="1">
    <source>
        <dbReference type="ARBA" id="ARBA00001936"/>
    </source>
</evidence>
<dbReference type="PANTHER" id="PTHR32494">
    <property type="entry name" value="ALLANTOATE DEIMINASE-RELATED"/>
    <property type="match status" value="1"/>
</dbReference>
<dbReference type="InterPro" id="IPR036264">
    <property type="entry name" value="Bact_exopeptidase_dim_dom"/>
</dbReference>
<organism evidence="9 10">
    <name type="scientific">Apatococcus lobatus</name>
    <dbReference type="NCBI Taxonomy" id="904363"/>
    <lineage>
        <taxon>Eukaryota</taxon>
        <taxon>Viridiplantae</taxon>
        <taxon>Chlorophyta</taxon>
        <taxon>core chlorophytes</taxon>
        <taxon>Trebouxiophyceae</taxon>
        <taxon>Chlorellales</taxon>
        <taxon>Chlorellaceae</taxon>
        <taxon>Apatococcus</taxon>
    </lineage>
</organism>